<dbReference type="EMBL" id="JBHRYJ010000001">
    <property type="protein sequence ID" value="MFC3675537.1"/>
    <property type="molecule type" value="Genomic_DNA"/>
</dbReference>
<dbReference type="InterPro" id="IPR029063">
    <property type="entry name" value="SAM-dependent_MTases_sf"/>
</dbReference>
<dbReference type="InterPro" id="IPR051128">
    <property type="entry name" value="EgtD_Methyltrsf_superfamily"/>
</dbReference>
<dbReference type="EC" id="2.1.1.44" evidence="4"/>
<dbReference type="NCBIfam" id="TIGR03438">
    <property type="entry name" value="egtD_ergothio"/>
    <property type="match status" value="1"/>
</dbReference>
<dbReference type="RefSeq" id="WP_379724286.1">
    <property type="nucleotide sequence ID" value="NZ_JBHRYJ010000001.1"/>
</dbReference>
<dbReference type="GO" id="GO:0032259">
    <property type="term" value="P:methylation"/>
    <property type="evidence" value="ECO:0007669"/>
    <property type="project" value="UniProtKB-KW"/>
</dbReference>
<proteinExistence type="predicted"/>
<keyword evidence="2 4" id="KW-0808">Transferase</keyword>
<dbReference type="InterPro" id="IPR035094">
    <property type="entry name" value="EgtD"/>
</dbReference>
<name>A0ABV7VFD9_9PROT</name>
<reference evidence="5" key="1">
    <citation type="journal article" date="2019" name="Int. J. Syst. Evol. Microbiol.">
        <title>The Global Catalogue of Microorganisms (GCM) 10K type strain sequencing project: providing services to taxonomists for standard genome sequencing and annotation.</title>
        <authorList>
            <consortium name="The Broad Institute Genomics Platform"/>
            <consortium name="The Broad Institute Genome Sequencing Center for Infectious Disease"/>
            <person name="Wu L."/>
            <person name="Ma J."/>
        </authorList>
    </citation>
    <scope>NUCLEOTIDE SEQUENCE [LARGE SCALE GENOMIC DNA]</scope>
    <source>
        <strain evidence="5">KCTC 42182</strain>
    </source>
</reference>
<dbReference type="Proteomes" id="UP001595711">
    <property type="component" value="Unassembled WGS sequence"/>
</dbReference>
<comment type="caution">
    <text evidence="4">The sequence shown here is derived from an EMBL/GenBank/DDBJ whole genome shotgun (WGS) entry which is preliminary data.</text>
</comment>
<keyword evidence="1 4" id="KW-0489">Methyltransferase</keyword>
<dbReference type="Gene3D" id="3.40.50.150">
    <property type="entry name" value="Vaccinia Virus protein VP39"/>
    <property type="match status" value="1"/>
</dbReference>
<feature type="domain" description="Histidine-specific methyltransferase SAM-dependent" evidence="3">
    <location>
        <begin position="24"/>
        <end position="332"/>
    </location>
</feature>
<dbReference type="PIRSF" id="PIRSF018005">
    <property type="entry name" value="UCP018005"/>
    <property type="match status" value="1"/>
</dbReference>
<dbReference type="InterPro" id="IPR017804">
    <property type="entry name" value="MeTrfase_EgtD-like"/>
</dbReference>
<dbReference type="InterPro" id="IPR019257">
    <property type="entry name" value="MeTrfase_dom"/>
</dbReference>
<accession>A0ABV7VFD9</accession>
<dbReference type="GO" id="GO:0052706">
    <property type="term" value="F:L-histidine N(alpha)-methyltransferase activity"/>
    <property type="evidence" value="ECO:0007669"/>
    <property type="project" value="UniProtKB-EC"/>
</dbReference>
<sequence>MNSFAILPRNGLQPQPDSQDARGFAADVQAGLRRRRKAIPSKYFYDTRGSALFEQICELPEYYPTRTECTLLEGHAAAIADAIGADAEIVEFGAGATRKVRYLLDTLDRPRGYLPIDISGEHLEDSAARLRADYPGLPVTVVAGDYTAGLDLPAPPKGTRRRAGFFPGSTIGNFTPAEALGFLAAAARLLKSSNRDGLSAGGLLIGVDLVKDPAILHAAYNDAAGVTGAFNLNVLHRIRRELDSDIDPAGFDHYAFYEPRLQRIEMHLVSRAAQTVRIGRARHSFAAGESIHTENSCKYTLDGFGKLARRAGFRPAAVWCDPDELFSIHWLEL</sequence>
<dbReference type="PANTHER" id="PTHR43397:SF1">
    <property type="entry name" value="ERGOTHIONEINE BIOSYNTHESIS PROTEIN 1"/>
    <property type="match status" value="1"/>
</dbReference>
<protein>
    <submittedName>
        <fullName evidence="4">L-histidine N(Alpha)-methyltransferase</fullName>
        <ecNumber evidence="4">2.1.1.44</ecNumber>
    </submittedName>
</protein>
<evidence type="ECO:0000313" key="4">
    <source>
        <dbReference type="EMBL" id="MFC3675537.1"/>
    </source>
</evidence>
<evidence type="ECO:0000256" key="1">
    <source>
        <dbReference type="ARBA" id="ARBA00022603"/>
    </source>
</evidence>
<evidence type="ECO:0000256" key="2">
    <source>
        <dbReference type="ARBA" id="ARBA00022679"/>
    </source>
</evidence>
<dbReference type="PANTHER" id="PTHR43397">
    <property type="entry name" value="ERGOTHIONEINE BIOSYNTHESIS PROTEIN 1"/>
    <property type="match status" value="1"/>
</dbReference>
<gene>
    <name evidence="4" type="primary">egtD</name>
    <name evidence="4" type="ORF">ACFOOQ_08285</name>
</gene>
<evidence type="ECO:0000313" key="5">
    <source>
        <dbReference type="Proteomes" id="UP001595711"/>
    </source>
</evidence>
<keyword evidence="5" id="KW-1185">Reference proteome</keyword>
<evidence type="ECO:0000259" key="3">
    <source>
        <dbReference type="Pfam" id="PF10017"/>
    </source>
</evidence>
<organism evidence="4 5">
    <name type="scientific">Ferrovibrio xuzhouensis</name>
    <dbReference type="NCBI Taxonomy" id="1576914"/>
    <lineage>
        <taxon>Bacteria</taxon>
        <taxon>Pseudomonadati</taxon>
        <taxon>Pseudomonadota</taxon>
        <taxon>Alphaproteobacteria</taxon>
        <taxon>Rhodospirillales</taxon>
        <taxon>Rhodospirillaceae</taxon>
        <taxon>Ferrovibrio</taxon>
    </lineage>
</organism>
<dbReference type="Pfam" id="PF10017">
    <property type="entry name" value="Methyltransf_33"/>
    <property type="match status" value="1"/>
</dbReference>
<dbReference type="SUPFAM" id="SSF53335">
    <property type="entry name" value="S-adenosyl-L-methionine-dependent methyltransferases"/>
    <property type="match status" value="1"/>
</dbReference>